<dbReference type="SMART" id="SM00317">
    <property type="entry name" value="SET"/>
    <property type="match status" value="1"/>
</dbReference>
<dbReference type="InterPro" id="IPR001214">
    <property type="entry name" value="SET_dom"/>
</dbReference>
<gene>
    <name evidence="2" type="ORF">LAESUDRAFT_662770</name>
</gene>
<keyword evidence="3" id="KW-1185">Reference proteome</keyword>
<organism evidence="2 3">
    <name type="scientific">Laetiporus sulphureus 93-53</name>
    <dbReference type="NCBI Taxonomy" id="1314785"/>
    <lineage>
        <taxon>Eukaryota</taxon>
        <taxon>Fungi</taxon>
        <taxon>Dikarya</taxon>
        <taxon>Basidiomycota</taxon>
        <taxon>Agaricomycotina</taxon>
        <taxon>Agaricomycetes</taxon>
        <taxon>Polyporales</taxon>
        <taxon>Laetiporus</taxon>
    </lineage>
</organism>
<dbReference type="CDD" id="cd20071">
    <property type="entry name" value="SET_SMYD"/>
    <property type="match status" value="1"/>
</dbReference>
<dbReference type="SUPFAM" id="SSF82199">
    <property type="entry name" value="SET domain"/>
    <property type="match status" value="1"/>
</dbReference>
<dbReference type="PANTHER" id="PTHR47332:SF4">
    <property type="entry name" value="SET DOMAIN-CONTAINING PROTEIN 5"/>
    <property type="match status" value="1"/>
</dbReference>
<dbReference type="Pfam" id="PF00856">
    <property type="entry name" value="SET"/>
    <property type="match status" value="1"/>
</dbReference>
<dbReference type="Proteomes" id="UP000076871">
    <property type="component" value="Unassembled WGS sequence"/>
</dbReference>
<sequence length="363" mass="40768">MSHRALVTLPPILTERVTNTLLFVGMKEAILALPGFPAPLTYTARSYELRSIKDKGLCLFATADFDTGDLIICERPLFVSTVVHPFSLRPGDPSANDAIVELLSRMCEYDRLMFYVLHNCKGNDRPREQGIIDTNAINIGALPGYDGACGAVCMESSRINHSCTPNVISRWDLLAFTMEIRALTPIRKGEEITMSYLELDEAAPRATRRRELKEKYNFFCTCPSCSLTGAAGKASNVRRATIQRLQETSYDDDELEKWINDASAPEDKITKACLFVLDMMEKEKYFNEKVWAVRSQRLCKAYCAMEKLEEAKKSAIQAAKIWKALAGNDGGWLAVAEAPQKTKYWGLRTKKIREAKRAKAQEA</sequence>
<protein>
    <submittedName>
        <fullName evidence="2">SET domain-containing protein</fullName>
    </submittedName>
</protein>
<feature type="domain" description="SET" evidence="1">
    <location>
        <begin position="45"/>
        <end position="197"/>
    </location>
</feature>
<dbReference type="InParanoid" id="A0A165C148"/>
<dbReference type="Gene3D" id="1.25.40.10">
    <property type="entry name" value="Tetratricopeptide repeat domain"/>
    <property type="match status" value="1"/>
</dbReference>
<accession>A0A165C148</accession>
<proteinExistence type="predicted"/>
<reference evidence="2 3" key="1">
    <citation type="journal article" date="2016" name="Mol. Biol. Evol.">
        <title>Comparative Genomics of Early-Diverging Mushroom-Forming Fungi Provides Insights into the Origins of Lignocellulose Decay Capabilities.</title>
        <authorList>
            <person name="Nagy L.G."/>
            <person name="Riley R."/>
            <person name="Tritt A."/>
            <person name="Adam C."/>
            <person name="Daum C."/>
            <person name="Floudas D."/>
            <person name="Sun H."/>
            <person name="Yadav J.S."/>
            <person name="Pangilinan J."/>
            <person name="Larsson K.H."/>
            <person name="Matsuura K."/>
            <person name="Barry K."/>
            <person name="Labutti K."/>
            <person name="Kuo R."/>
            <person name="Ohm R.A."/>
            <person name="Bhattacharya S.S."/>
            <person name="Shirouzu T."/>
            <person name="Yoshinaga Y."/>
            <person name="Martin F.M."/>
            <person name="Grigoriev I.V."/>
            <person name="Hibbett D.S."/>
        </authorList>
    </citation>
    <scope>NUCLEOTIDE SEQUENCE [LARGE SCALE GENOMIC DNA]</scope>
    <source>
        <strain evidence="2 3">93-53</strain>
    </source>
</reference>
<dbReference type="STRING" id="1314785.A0A165C148"/>
<evidence type="ECO:0000313" key="3">
    <source>
        <dbReference type="Proteomes" id="UP000076871"/>
    </source>
</evidence>
<dbReference type="PANTHER" id="PTHR47332">
    <property type="entry name" value="SET DOMAIN-CONTAINING PROTEIN 5"/>
    <property type="match status" value="1"/>
</dbReference>
<dbReference type="InterPro" id="IPR046341">
    <property type="entry name" value="SET_dom_sf"/>
</dbReference>
<dbReference type="OrthoDB" id="5945798at2759"/>
<dbReference type="GeneID" id="63822043"/>
<name>A0A165C148_9APHY</name>
<evidence type="ECO:0000259" key="1">
    <source>
        <dbReference type="PROSITE" id="PS50280"/>
    </source>
</evidence>
<dbReference type="InterPro" id="IPR053185">
    <property type="entry name" value="SET_domain_protein"/>
</dbReference>
<dbReference type="Gene3D" id="2.170.270.10">
    <property type="entry name" value="SET domain"/>
    <property type="match status" value="1"/>
</dbReference>
<dbReference type="AlphaFoldDB" id="A0A165C148"/>
<dbReference type="RefSeq" id="XP_040759751.1">
    <property type="nucleotide sequence ID" value="XM_040905013.1"/>
</dbReference>
<evidence type="ECO:0000313" key="2">
    <source>
        <dbReference type="EMBL" id="KZT02011.1"/>
    </source>
</evidence>
<dbReference type="EMBL" id="KV427657">
    <property type="protein sequence ID" value="KZT02011.1"/>
    <property type="molecule type" value="Genomic_DNA"/>
</dbReference>
<dbReference type="PROSITE" id="PS50280">
    <property type="entry name" value="SET"/>
    <property type="match status" value="1"/>
</dbReference>
<dbReference type="InterPro" id="IPR011990">
    <property type="entry name" value="TPR-like_helical_dom_sf"/>
</dbReference>